<dbReference type="Pfam" id="PF04002">
    <property type="entry name" value="RadC"/>
    <property type="match status" value="1"/>
</dbReference>
<dbReference type="InterPro" id="IPR025657">
    <property type="entry name" value="RadC_JAB"/>
</dbReference>
<dbReference type="PANTHER" id="PTHR30471:SF3">
    <property type="entry name" value="UPF0758 PROTEIN YEES-RELATED"/>
    <property type="match status" value="1"/>
</dbReference>
<dbReference type="Gene3D" id="3.40.140.10">
    <property type="entry name" value="Cytidine Deaminase, domain 2"/>
    <property type="match status" value="1"/>
</dbReference>
<name>A0A1G9EE84_9STAP</name>
<evidence type="ECO:0000259" key="3">
    <source>
        <dbReference type="Pfam" id="PF04002"/>
    </source>
</evidence>
<accession>A0A1G9EE84</accession>
<proteinExistence type="inferred from homology"/>
<evidence type="ECO:0000256" key="1">
    <source>
        <dbReference type="ARBA" id="ARBA00010243"/>
    </source>
</evidence>
<keyword evidence="2" id="KW-0378">Hydrolase</keyword>
<dbReference type="STRING" id="586411.SAMN05216187_1169"/>
<organism evidence="4 5">
    <name type="scientific">Jeotgalicoccus aerolatus</name>
    <dbReference type="NCBI Taxonomy" id="709510"/>
    <lineage>
        <taxon>Bacteria</taxon>
        <taxon>Bacillati</taxon>
        <taxon>Bacillota</taxon>
        <taxon>Bacilli</taxon>
        <taxon>Bacillales</taxon>
        <taxon>Staphylococcaceae</taxon>
        <taxon>Jeotgalicoccus</taxon>
    </lineage>
</organism>
<dbReference type="AlphaFoldDB" id="A0A1G9EE84"/>
<dbReference type="InterPro" id="IPR020891">
    <property type="entry name" value="UPF0758_CS"/>
</dbReference>
<evidence type="ECO:0000256" key="2">
    <source>
        <dbReference type="ARBA" id="ARBA00023049"/>
    </source>
</evidence>
<dbReference type="GO" id="GO:0008237">
    <property type="term" value="F:metallopeptidase activity"/>
    <property type="evidence" value="ECO:0007669"/>
    <property type="project" value="UniProtKB-KW"/>
</dbReference>
<evidence type="ECO:0000313" key="4">
    <source>
        <dbReference type="EMBL" id="SDK74467.1"/>
    </source>
</evidence>
<dbReference type="PANTHER" id="PTHR30471">
    <property type="entry name" value="DNA REPAIR PROTEIN RADC"/>
    <property type="match status" value="1"/>
</dbReference>
<dbReference type="PROSITE" id="PS01302">
    <property type="entry name" value="UPF0758"/>
    <property type="match status" value="1"/>
</dbReference>
<keyword evidence="2" id="KW-0645">Protease</keyword>
<dbReference type="OrthoDB" id="9804482at2"/>
<dbReference type="InterPro" id="IPR001405">
    <property type="entry name" value="UPF0758"/>
</dbReference>
<keyword evidence="2" id="KW-0482">Metalloprotease</keyword>
<reference evidence="5" key="1">
    <citation type="submission" date="2016-10" db="EMBL/GenBank/DDBJ databases">
        <authorList>
            <person name="Varghese N."/>
            <person name="Submissions S."/>
        </authorList>
    </citation>
    <scope>NUCLEOTIDE SEQUENCE [LARGE SCALE GENOMIC DNA]</scope>
    <source>
        <strain evidence="5">CGMCC 1.8911</strain>
    </source>
</reference>
<dbReference type="EMBL" id="FNFI01000016">
    <property type="protein sequence ID" value="SDK74467.1"/>
    <property type="molecule type" value="Genomic_DNA"/>
</dbReference>
<gene>
    <name evidence="4" type="ORF">SAMN05216187_1169</name>
</gene>
<evidence type="ECO:0000313" key="5">
    <source>
        <dbReference type="Proteomes" id="UP000242700"/>
    </source>
</evidence>
<dbReference type="RefSeq" id="WP_092599988.1">
    <property type="nucleotide sequence ID" value="NZ_FNFI01000016.1"/>
</dbReference>
<sequence>MNTLVVSKVKLYQEARRKNILQGKDYGALSNPGVVAAIGRHFLQGDTKESMLALAVNTKNELIAVYSVFSGAISSISVSTREIVQFALLNNAAQMFILHNHPSGHALNIVS</sequence>
<protein>
    <submittedName>
        <fullName evidence="4">DNA repair protein RadC</fullName>
    </submittedName>
</protein>
<feature type="domain" description="RadC-like JAB" evidence="3">
    <location>
        <begin position="30"/>
        <end position="106"/>
    </location>
</feature>
<comment type="similarity">
    <text evidence="1">Belongs to the UPF0758 family.</text>
</comment>
<dbReference type="Proteomes" id="UP000242700">
    <property type="component" value="Unassembled WGS sequence"/>
</dbReference>